<dbReference type="GO" id="GO:0042277">
    <property type="term" value="F:peptide binding"/>
    <property type="evidence" value="ECO:0007669"/>
    <property type="project" value="InterPro"/>
</dbReference>
<evidence type="ECO:0000256" key="2">
    <source>
        <dbReference type="ARBA" id="ARBA00022737"/>
    </source>
</evidence>
<dbReference type="EMBL" id="UOFC01000118">
    <property type="protein sequence ID" value="VAW46892.1"/>
    <property type="molecule type" value="Genomic_DNA"/>
</dbReference>
<name>A0A3B0W6Q6_9ZZZZ</name>
<dbReference type="InterPro" id="IPR050280">
    <property type="entry name" value="OMP_Chaperone_SurA"/>
</dbReference>
<evidence type="ECO:0000256" key="3">
    <source>
        <dbReference type="ARBA" id="ARBA00022764"/>
    </source>
</evidence>
<organism evidence="8">
    <name type="scientific">hydrothermal vent metagenome</name>
    <dbReference type="NCBI Taxonomy" id="652676"/>
    <lineage>
        <taxon>unclassified sequences</taxon>
        <taxon>metagenomes</taxon>
        <taxon>ecological metagenomes</taxon>
    </lineage>
</organism>
<keyword evidence="6 8" id="KW-0413">Isomerase</keyword>
<accession>A0A3B0W6Q6</accession>
<dbReference type="GO" id="GO:0043165">
    <property type="term" value="P:Gram-negative-bacterium-type cell outer membrane assembly"/>
    <property type="evidence" value="ECO:0007669"/>
    <property type="project" value="InterPro"/>
</dbReference>
<keyword evidence="1" id="KW-0732">Signal</keyword>
<feature type="domain" description="PpiC" evidence="7">
    <location>
        <begin position="306"/>
        <end position="404"/>
    </location>
</feature>
<evidence type="ECO:0000256" key="6">
    <source>
        <dbReference type="ARBA" id="ARBA00023235"/>
    </source>
</evidence>
<dbReference type="Pfam" id="PF00639">
    <property type="entry name" value="Rotamase"/>
    <property type="match status" value="1"/>
</dbReference>
<keyword evidence="2" id="KW-0677">Repeat</keyword>
<dbReference type="EC" id="5.2.1.8" evidence="8"/>
<evidence type="ECO:0000259" key="7">
    <source>
        <dbReference type="PROSITE" id="PS50198"/>
    </source>
</evidence>
<dbReference type="GO" id="GO:0006457">
    <property type="term" value="P:protein folding"/>
    <property type="evidence" value="ECO:0007669"/>
    <property type="project" value="InterPro"/>
</dbReference>
<reference evidence="8" key="1">
    <citation type="submission" date="2018-06" db="EMBL/GenBank/DDBJ databases">
        <authorList>
            <person name="Zhirakovskaya E."/>
        </authorList>
    </citation>
    <scope>NUCLEOTIDE SEQUENCE</scope>
</reference>
<dbReference type="Gene3D" id="3.10.50.40">
    <property type="match status" value="2"/>
</dbReference>
<sequence length="453" mass="51868">MTQSMKQLHILPLFRINFSKTIIQIIWALCILFILTLSLSPKVQANELIDRIVAIVNNDVILKSELNDAMLFQQQSLINQGISTPDADVLQQKVLDFLILEKLQLGRAKQLGIEIPDEQITERLENIAQQNNISLISLRKRLNLETPNGFDALRQQIKNKLIIQAVREAEVLNQVQFSESEVQNLLNRQALNKRQEELLLGHILIELPTSPTPQQRQSALHLVQEIYQRLKLGEDFRHLAVRYSDGNKALNGGYLDWLKRSEIPSFFANAIAGLKIGELSEIIQSPSGFHLVKLIDQKEVIPNSAMKQYHLHRFLLPSDQALQNPPPKTLLNLVASINDINSFNMLQQKFPEIPTEINQNSDLGLRTLEEIPKELQDKVQNLKPNQVLAPLATQQGWVVLFLEAITETQLSSEQQQQQAIQAIRMRKANEVFERWLQRLKDEAFIEINIETKD</sequence>
<dbReference type="SUPFAM" id="SSF109998">
    <property type="entry name" value="Triger factor/SurA peptide-binding domain-like"/>
    <property type="match status" value="1"/>
</dbReference>
<dbReference type="InterPro" id="IPR023034">
    <property type="entry name" value="PPIase_SurA"/>
</dbReference>
<dbReference type="HAMAP" id="MF_01183">
    <property type="entry name" value="Chaperone_SurA"/>
    <property type="match status" value="1"/>
</dbReference>
<dbReference type="Pfam" id="PF09312">
    <property type="entry name" value="SurA_N"/>
    <property type="match status" value="1"/>
</dbReference>
<evidence type="ECO:0000256" key="5">
    <source>
        <dbReference type="ARBA" id="ARBA00023186"/>
    </source>
</evidence>
<dbReference type="GO" id="GO:0030288">
    <property type="term" value="C:outer membrane-bounded periplasmic space"/>
    <property type="evidence" value="ECO:0007669"/>
    <property type="project" value="InterPro"/>
</dbReference>
<dbReference type="PROSITE" id="PS50198">
    <property type="entry name" value="PPIC_PPIASE_2"/>
    <property type="match status" value="2"/>
</dbReference>
<keyword evidence="5" id="KW-0143">Chaperone</keyword>
<dbReference type="PANTHER" id="PTHR47637:SF1">
    <property type="entry name" value="CHAPERONE SURA"/>
    <property type="match status" value="1"/>
</dbReference>
<dbReference type="Pfam" id="PF13145">
    <property type="entry name" value="Rotamase_2"/>
    <property type="match status" value="1"/>
</dbReference>
<dbReference type="GO" id="GO:0050821">
    <property type="term" value="P:protein stabilization"/>
    <property type="evidence" value="ECO:0007669"/>
    <property type="project" value="InterPro"/>
</dbReference>
<feature type="domain" description="PpiC" evidence="7">
    <location>
        <begin position="195"/>
        <end position="296"/>
    </location>
</feature>
<proteinExistence type="inferred from homology"/>
<dbReference type="Gene3D" id="1.10.4030.10">
    <property type="entry name" value="Porin chaperone SurA, peptide-binding domain"/>
    <property type="match status" value="1"/>
</dbReference>
<gene>
    <name evidence="8" type="ORF">MNBD_GAMMA03-2009</name>
</gene>
<dbReference type="InterPro" id="IPR027304">
    <property type="entry name" value="Trigger_fact/SurA_dom_sf"/>
</dbReference>
<dbReference type="GO" id="GO:0003755">
    <property type="term" value="F:peptidyl-prolyl cis-trans isomerase activity"/>
    <property type="evidence" value="ECO:0007669"/>
    <property type="project" value="UniProtKB-KW"/>
</dbReference>
<dbReference type="PANTHER" id="PTHR47637">
    <property type="entry name" value="CHAPERONE SURA"/>
    <property type="match status" value="1"/>
</dbReference>
<keyword evidence="4" id="KW-0697">Rotamase</keyword>
<evidence type="ECO:0000313" key="8">
    <source>
        <dbReference type="EMBL" id="VAW46892.1"/>
    </source>
</evidence>
<evidence type="ECO:0000256" key="1">
    <source>
        <dbReference type="ARBA" id="ARBA00022729"/>
    </source>
</evidence>
<dbReference type="InterPro" id="IPR015391">
    <property type="entry name" value="SurA_N"/>
</dbReference>
<dbReference type="InterPro" id="IPR000297">
    <property type="entry name" value="PPIase_PpiC"/>
</dbReference>
<dbReference type="InterPro" id="IPR046357">
    <property type="entry name" value="PPIase_dom_sf"/>
</dbReference>
<dbReference type="GO" id="GO:0051082">
    <property type="term" value="F:unfolded protein binding"/>
    <property type="evidence" value="ECO:0007669"/>
    <property type="project" value="InterPro"/>
</dbReference>
<evidence type="ECO:0000256" key="4">
    <source>
        <dbReference type="ARBA" id="ARBA00023110"/>
    </source>
</evidence>
<keyword evidence="3" id="KW-0574">Periplasm</keyword>
<dbReference type="SUPFAM" id="SSF54534">
    <property type="entry name" value="FKBP-like"/>
    <property type="match status" value="2"/>
</dbReference>
<protein>
    <submittedName>
        <fullName evidence="8">Periplasmic chaperone and peptidyl-prolyl cis-trans isomerase of outer membrane proteins SurA</fullName>
        <ecNumber evidence="8">5.2.1.8</ecNumber>
    </submittedName>
</protein>
<dbReference type="AlphaFoldDB" id="A0A3B0W6Q6"/>